<dbReference type="InterPro" id="IPR017853">
    <property type="entry name" value="GH"/>
</dbReference>
<organism evidence="9 10">
    <name type="scientific">Kitasatospora indigofera</name>
    <dbReference type="NCBI Taxonomy" id="67307"/>
    <lineage>
        <taxon>Bacteria</taxon>
        <taxon>Bacillati</taxon>
        <taxon>Actinomycetota</taxon>
        <taxon>Actinomycetes</taxon>
        <taxon>Kitasatosporales</taxon>
        <taxon>Streptomycetaceae</taxon>
        <taxon>Kitasatospora</taxon>
    </lineage>
</organism>
<feature type="domain" description="Glycoside hydrolase family 20 catalytic" evidence="7">
    <location>
        <begin position="195"/>
        <end position="512"/>
    </location>
</feature>
<keyword evidence="4" id="KW-0378">Hydrolase</keyword>
<dbReference type="RefSeq" id="WP_229927304.1">
    <property type="nucleotide sequence ID" value="NZ_BNBO01000007.1"/>
</dbReference>
<comment type="catalytic activity">
    <reaction evidence="1">
        <text>Hydrolysis of terminal non-reducing N-acetyl-D-hexosamine residues in N-acetyl-beta-D-hexosaminides.</text>
        <dbReference type="EC" id="3.2.1.52"/>
    </reaction>
</comment>
<dbReference type="InterPro" id="IPR029018">
    <property type="entry name" value="Hex-like_dom2"/>
</dbReference>
<evidence type="ECO:0000256" key="1">
    <source>
        <dbReference type="ARBA" id="ARBA00001231"/>
    </source>
</evidence>
<dbReference type="EC" id="3.2.1.52" evidence="3"/>
<dbReference type="InterPro" id="IPR025705">
    <property type="entry name" value="Beta_hexosaminidase_sua/sub"/>
</dbReference>
<dbReference type="Gene3D" id="3.30.379.10">
    <property type="entry name" value="Chitobiase/beta-hexosaminidase domain 2-like"/>
    <property type="match status" value="1"/>
</dbReference>
<keyword evidence="5" id="KW-0326">Glycosidase</keyword>
<dbReference type="PRINTS" id="PR00738">
    <property type="entry name" value="GLHYDRLASE20"/>
</dbReference>
<evidence type="ECO:0000256" key="2">
    <source>
        <dbReference type="ARBA" id="ARBA00006285"/>
    </source>
</evidence>
<reference evidence="9" key="1">
    <citation type="journal article" date="2014" name="Int. J. Syst. Evol. Microbiol.">
        <title>Complete genome sequence of Corynebacterium casei LMG S-19264T (=DSM 44701T), isolated from a smear-ripened cheese.</title>
        <authorList>
            <consortium name="US DOE Joint Genome Institute (JGI-PGF)"/>
            <person name="Walter F."/>
            <person name="Albersmeier A."/>
            <person name="Kalinowski J."/>
            <person name="Ruckert C."/>
        </authorList>
    </citation>
    <scope>NUCLEOTIDE SEQUENCE</scope>
    <source>
        <strain evidence="9">JCM 4646</strain>
    </source>
</reference>
<protein>
    <recommendedName>
        <fullName evidence="3">beta-N-acetylhexosaminidase</fullName>
        <ecNumber evidence="3">3.2.1.52</ecNumber>
    </recommendedName>
</protein>
<name>A0A919FIK4_9ACTN</name>
<comment type="caution">
    <text evidence="9">The sequence shown here is derived from an EMBL/GenBank/DDBJ whole genome shotgun (WGS) entry which is preliminary data.</text>
</comment>
<dbReference type="GO" id="GO:0005975">
    <property type="term" value="P:carbohydrate metabolic process"/>
    <property type="evidence" value="ECO:0007669"/>
    <property type="project" value="InterPro"/>
</dbReference>
<gene>
    <name evidence="9" type="ORF">GCM10018781_20270</name>
</gene>
<dbReference type="Gene3D" id="3.20.20.80">
    <property type="entry name" value="Glycosidases"/>
    <property type="match status" value="1"/>
</dbReference>
<dbReference type="EMBL" id="BNBO01000007">
    <property type="protein sequence ID" value="GHH66395.1"/>
    <property type="molecule type" value="Genomic_DNA"/>
</dbReference>
<dbReference type="InterPro" id="IPR015882">
    <property type="entry name" value="HEX_bac_N"/>
</dbReference>
<dbReference type="GeneID" id="95352503"/>
<dbReference type="Pfam" id="PF00728">
    <property type="entry name" value="Glyco_hydro_20"/>
    <property type="match status" value="1"/>
</dbReference>
<sequence>MAVRIGRAGLTSRSGRIVLVSTLLALVAAGLGIQRALGDDPGGPGAGAAGGPTGSHRIVPAPLTVTDGTGAGYTLTARTAISAAGGNPAARRIADQLAAGLRRSTGLALPVTDDHGARDGIDLALDPALPEETGPEGYRLQADGHGVRITARTEEGLYRGTQTLRQLLPAEADSRTPASADWTVPPVGITDRPRYAYRGAMLDVARHFFTVDEVKAYVDRLSLYKFNHLHLHLTDDQGWRLAVPGRPALTGIGAATEIGGTPGGFYTEADYREIVRYAQERYLTVVPEIDLPGHTNAVLTAHPELDCSGGPPAQPYFGNAVGFSLICPTDERTYAFTGEVIALLASLTPGPYLHIGGDEVKTLAPAGYQEFVRRVAAQVRAAGKIPFGWNQTAPVAGGDGVGLLEFWSTDGADARAMTAAAGRGARVVMAPAGRAYLDMKYDSGTALGVRWAGTVSVSNAYSWNPDTELELPAGTVAGIEAPLWTETLPGLAEVDQMALPRLPALAEVGWSAQSGRDWDGFRLRLAAQGPRWDAAGFGYARRPEIPWP</sequence>
<feature type="active site" description="Proton donor" evidence="6">
    <location>
        <position position="359"/>
    </location>
</feature>
<evidence type="ECO:0000313" key="9">
    <source>
        <dbReference type="EMBL" id="GHH66395.1"/>
    </source>
</evidence>
<dbReference type="PANTHER" id="PTHR22600">
    <property type="entry name" value="BETA-HEXOSAMINIDASE"/>
    <property type="match status" value="1"/>
</dbReference>
<evidence type="ECO:0000256" key="5">
    <source>
        <dbReference type="ARBA" id="ARBA00023295"/>
    </source>
</evidence>
<dbReference type="SUPFAM" id="SSF51445">
    <property type="entry name" value="(Trans)glycosidases"/>
    <property type="match status" value="1"/>
</dbReference>
<evidence type="ECO:0000259" key="8">
    <source>
        <dbReference type="Pfam" id="PF02838"/>
    </source>
</evidence>
<reference evidence="9" key="2">
    <citation type="submission" date="2020-09" db="EMBL/GenBank/DDBJ databases">
        <authorList>
            <person name="Sun Q."/>
            <person name="Ohkuma M."/>
        </authorList>
    </citation>
    <scope>NUCLEOTIDE SEQUENCE</scope>
    <source>
        <strain evidence="9">JCM 4646</strain>
    </source>
</reference>
<dbReference type="Pfam" id="PF02838">
    <property type="entry name" value="Glyco_hydro_20b"/>
    <property type="match status" value="1"/>
</dbReference>
<dbReference type="InterPro" id="IPR015883">
    <property type="entry name" value="Glyco_hydro_20_cat"/>
</dbReference>
<evidence type="ECO:0000256" key="3">
    <source>
        <dbReference type="ARBA" id="ARBA00012663"/>
    </source>
</evidence>
<keyword evidence="10" id="KW-1185">Reference proteome</keyword>
<dbReference type="GO" id="GO:0004563">
    <property type="term" value="F:beta-N-acetylhexosaminidase activity"/>
    <property type="evidence" value="ECO:0007669"/>
    <property type="project" value="UniProtKB-EC"/>
</dbReference>
<dbReference type="CDD" id="cd06568">
    <property type="entry name" value="GH20_SpHex_like"/>
    <property type="match status" value="1"/>
</dbReference>
<dbReference type="AlphaFoldDB" id="A0A919FIK4"/>
<dbReference type="GO" id="GO:0016020">
    <property type="term" value="C:membrane"/>
    <property type="evidence" value="ECO:0007669"/>
    <property type="project" value="TreeGrafter"/>
</dbReference>
<proteinExistence type="inferred from homology"/>
<evidence type="ECO:0000256" key="4">
    <source>
        <dbReference type="ARBA" id="ARBA00022801"/>
    </source>
</evidence>
<dbReference type="GO" id="GO:0030203">
    <property type="term" value="P:glycosaminoglycan metabolic process"/>
    <property type="evidence" value="ECO:0007669"/>
    <property type="project" value="TreeGrafter"/>
</dbReference>
<evidence type="ECO:0000259" key="7">
    <source>
        <dbReference type="Pfam" id="PF00728"/>
    </source>
</evidence>
<evidence type="ECO:0000313" key="10">
    <source>
        <dbReference type="Proteomes" id="UP000617734"/>
    </source>
</evidence>
<accession>A0A919FIK4</accession>
<dbReference type="Proteomes" id="UP000617734">
    <property type="component" value="Unassembled WGS sequence"/>
</dbReference>
<feature type="domain" description="Beta-hexosaminidase bacterial type N-terminal" evidence="8">
    <location>
        <begin position="56"/>
        <end position="191"/>
    </location>
</feature>
<evidence type="ECO:0000256" key="6">
    <source>
        <dbReference type="PIRSR" id="PIRSR625705-1"/>
    </source>
</evidence>
<comment type="similarity">
    <text evidence="2">Belongs to the glycosyl hydrolase 20 family.</text>
</comment>
<dbReference type="SUPFAM" id="SSF55545">
    <property type="entry name" value="beta-N-acetylhexosaminidase-like domain"/>
    <property type="match status" value="1"/>
</dbReference>
<dbReference type="PANTHER" id="PTHR22600:SF57">
    <property type="entry name" value="BETA-N-ACETYLHEXOSAMINIDASE"/>
    <property type="match status" value="1"/>
</dbReference>